<gene>
    <name evidence="5" type="ORF">N7452_009585</name>
</gene>
<evidence type="ECO:0000313" key="5">
    <source>
        <dbReference type="EMBL" id="KAJ5329195.1"/>
    </source>
</evidence>
<dbReference type="InterPro" id="IPR011032">
    <property type="entry name" value="GroES-like_sf"/>
</dbReference>
<name>A0A9W9UCD5_PENBR</name>
<comment type="caution">
    <text evidence="5">The sequence shown here is derived from an EMBL/GenBank/DDBJ whole genome shotgun (WGS) entry which is preliminary data.</text>
</comment>
<accession>A0A9W9UCD5</accession>
<evidence type="ECO:0000256" key="1">
    <source>
        <dbReference type="ARBA" id="ARBA00008072"/>
    </source>
</evidence>
<feature type="compositionally biased region" description="Polar residues" evidence="3">
    <location>
        <begin position="1"/>
        <end position="14"/>
    </location>
</feature>
<organism evidence="5 6">
    <name type="scientific">Penicillium brevicompactum</name>
    <dbReference type="NCBI Taxonomy" id="5074"/>
    <lineage>
        <taxon>Eukaryota</taxon>
        <taxon>Fungi</taxon>
        <taxon>Dikarya</taxon>
        <taxon>Ascomycota</taxon>
        <taxon>Pezizomycotina</taxon>
        <taxon>Eurotiomycetes</taxon>
        <taxon>Eurotiomycetidae</taxon>
        <taxon>Eurotiales</taxon>
        <taxon>Aspergillaceae</taxon>
        <taxon>Penicillium</taxon>
    </lineage>
</organism>
<dbReference type="CDD" id="cd08249">
    <property type="entry name" value="enoyl_reductase_like"/>
    <property type="match status" value="1"/>
</dbReference>
<dbReference type="Gene3D" id="3.40.50.720">
    <property type="entry name" value="NAD(P)-binding Rossmann-like Domain"/>
    <property type="match status" value="1"/>
</dbReference>
<dbReference type="InterPro" id="IPR013154">
    <property type="entry name" value="ADH-like_N"/>
</dbReference>
<dbReference type="AlphaFoldDB" id="A0A9W9UCD5"/>
<evidence type="ECO:0000256" key="2">
    <source>
        <dbReference type="ARBA" id="ARBA00023002"/>
    </source>
</evidence>
<dbReference type="EMBL" id="JAPZBQ010000005">
    <property type="protein sequence ID" value="KAJ5329195.1"/>
    <property type="molecule type" value="Genomic_DNA"/>
</dbReference>
<dbReference type="SUPFAM" id="SSF51735">
    <property type="entry name" value="NAD(P)-binding Rossmann-fold domains"/>
    <property type="match status" value="1"/>
</dbReference>
<feature type="region of interest" description="Disordered" evidence="3">
    <location>
        <begin position="1"/>
        <end position="27"/>
    </location>
</feature>
<dbReference type="SMART" id="SM00829">
    <property type="entry name" value="PKS_ER"/>
    <property type="match status" value="1"/>
</dbReference>
<dbReference type="InterPro" id="IPR013149">
    <property type="entry name" value="ADH-like_C"/>
</dbReference>
<dbReference type="InterPro" id="IPR036291">
    <property type="entry name" value="NAD(P)-bd_dom_sf"/>
</dbReference>
<dbReference type="InterPro" id="IPR020843">
    <property type="entry name" value="ER"/>
</dbReference>
<dbReference type="PANTHER" id="PTHR45348:SF2">
    <property type="entry name" value="ZINC-TYPE ALCOHOL DEHYDROGENASE-LIKE PROTEIN C2E1P3.01"/>
    <property type="match status" value="1"/>
</dbReference>
<dbReference type="PANTHER" id="PTHR45348">
    <property type="entry name" value="HYPOTHETICAL OXIDOREDUCTASE (EUROFUNG)"/>
    <property type="match status" value="1"/>
</dbReference>
<dbReference type="InterPro" id="IPR047122">
    <property type="entry name" value="Trans-enoyl_RdTase-like"/>
</dbReference>
<reference evidence="5" key="1">
    <citation type="submission" date="2022-12" db="EMBL/GenBank/DDBJ databases">
        <authorList>
            <person name="Petersen C."/>
        </authorList>
    </citation>
    <scope>NUCLEOTIDE SEQUENCE</scope>
    <source>
        <strain evidence="5">IBT 35673</strain>
    </source>
</reference>
<reference evidence="5" key="2">
    <citation type="journal article" date="2023" name="IMA Fungus">
        <title>Comparative genomic study of the Penicillium genus elucidates a diverse pangenome and 15 lateral gene transfer events.</title>
        <authorList>
            <person name="Petersen C."/>
            <person name="Sorensen T."/>
            <person name="Nielsen M.R."/>
            <person name="Sondergaard T.E."/>
            <person name="Sorensen J.L."/>
            <person name="Fitzpatrick D.A."/>
            <person name="Frisvad J.C."/>
            <person name="Nielsen K.L."/>
        </authorList>
    </citation>
    <scope>NUCLEOTIDE SEQUENCE</scope>
    <source>
        <strain evidence="5">IBT 35673</strain>
    </source>
</reference>
<proteinExistence type="inferred from homology"/>
<sequence length="331" mass="35424">MTFTNEAAWQTAPDSKTFEIGPGPTPNPSEDEVVIKVAYAALQESPFDLPYPYIFGTDIAGTIVQLGSNVTRFQLGQRVIGHCDGLLTQKKPNNGFQRYATTREILVSAIPDKIPLSNAAVLPLSVSTAAGALFHYLALPYPTLTPTPLNKKILIWGGSSAVGSSAIQLARAAGLEVLATASQANFEYVQSLGATAFDYHDPNIVERILEVLREGDVVFDVISSSETQEACGEILRRIGGEKLLTTSPALQVGVPEGIEGVFVNGLAPGLIDLNVGDAVWRKYLPEALEAGVFVAKPDALVIEGLERVQEGVDILKKGVSARKIVIEVERE</sequence>
<dbReference type="Gene3D" id="3.90.180.10">
    <property type="entry name" value="Medium-chain alcohol dehydrogenases, catalytic domain"/>
    <property type="match status" value="1"/>
</dbReference>
<feature type="domain" description="Enoyl reductase (ER)" evidence="4">
    <location>
        <begin position="11"/>
        <end position="326"/>
    </location>
</feature>
<evidence type="ECO:0000313" key="6">
    <source>
        <dbReference type="Proteomes" id="UP001147695"/>
    </source>
</evidence>
<dbReference type="GO" id="GO:0016651">
    <property type="term" value="F:oxidoreductase activity, acting on NAD(P)H"/>
    <property type="evidence" value="ECO:0007669"/>
    <property type="project" value="InterPro"/>
</dbReference>
<dbReference type="Pfam" id="PF08240">
    <property type="entry name" value="ADH_N"/>
    <property type="match status" value="1"/>
</dbReference>
<evidence type="ECO:0000259" key="4">
    <source>
        <dbReference type="SMART" id="SM00829"/>
    </source>
</evidence>
<dbReference type="SUPFAM" id="SSF50129">
    <property type="entry name" value="GroES-like"/>
    <property type="match status" value="1"/>
</dbReference>
<dbReference type="Pfam" id="PF00107">
    <property type="entry name" value="ADH_zinc_N"/>
    <property type="match status" value="1"/>
</dbReference>
<comment type="similarity">
    <text evidence="1">Belongs to the zinc-containing alcohol dehydrogenase family.</text>
</comment>
<keyword evidence="2" id="KW-0560">Oxidoreductase</keyword>
<protein>
    <submittedName>
        <fullName evidence="5">Alcohol dehydrogenase</fullName>
    </submittedName>
</protein>
<dbReference type="Proteomes" id="UP001147695">
    <property type="component" value="Unassembled WGS sequence"/>
</dbReference>
<evidence type="ECO:0000256" key="3">
    <source>
        <dbReference type="SAM" id="MobiDB-lite"/>
    </source>
</evidence>